<evidence type="ECO:0000256" key="5">
    <source>
        <dbReference type="ARBA" id="ARBA00023136"/>
    </source>
</evidence>
<dbReference type="InterPro" id="IPR009311">
    <property type="entry name" value="IFI6/IFI27-like"/>
</dbReference>
<evidence type="ECO:0000256" key="2">
    <source>
        <dbReference type="ARBA" id="ARBA00007262"/>
    </source>
</evidence>
<dbReference type="AlphaFoldDB" id="A0AA40CSD2"/>
<keyword evidence="4 6" id="KW-1133">Transmembrane helix</keyword>
<dbReference type="Pfam" id="PF06140">
    <property type="entry name" value="Ifi-6-16"/>
    <property type="match status" value="1"/>
</dbReference>
<organism evidence="7 8">
    <name type="scientific">Cercophora newfieldiana</name>
    <dbReference type="NCBI Taxonomy" id="92897"/>
    <lineage>
        <taxon>Eukaryota</taxon>
        <taxon>Fungi</taxon>
        <taxon>Dikarya</taxon>
        <taxon>Ascomycota</taxon>
        <taxon>Pezizomycotina</taxon>
        <taxon>Sordariomycetes</taxon>
        <taxon>Sordariomycetidae</taxon>
        <taxon>Sordariales</taxon>
        <taxon>Lasiosphaeriaceae</taxon>
        <taxon>Cercophora</taxon>
    </lineage>
</organism>
<evidence type="ECO:0000256" key="6">
    <source>
        <dbReference type="SAM" id="Phobius"/>
    </source>
</evidence>
<protein>
    <recommendedName>
        <fullName evidence="9">Lincomycin-condensing protein lmbA</fullName>
    </recommendedName>
</protein>
<dbReference type="Proteomes" id="UP001174936">
    <property type="component" value="Unassembled WGS sequence"/>
</dbReference>
<proteinExistence type="inferred from homology"/>
<evidence type="ECO:0008006" key="9">
    <source>
        <dbReference type="Google" id="ProtNLM"/>
    </source>
</evidence>
<keyword evidence="5 6" id="KW-0472">Membrane</keyword>
<feature type="transmembrane region" description="Helical" evidence="6">
    <location>
        <begin position="149"/>
        <end position="171"/>
    </location>
</feature>
<dbReference type="InterPro" id="IPR038213">
    <property type="entry name" value="IFI6/IFI27-like_sf"/>
</dbReference>
<comment type="similarity">
    <text evidence="2">Belongs to the IFI6/IFI27 family.</text>
</comment>
<dbReference type="GO" id="GO:0016020">
    <property type="term" value="C:membrane"/>
    <property type="evidence" value="ECO:0007669"/>
    <property type="project" value="UniProtKB-SubCell"/>
</dbReference>
<dbReference type="PANTHER" id="PTHR16932">
    <property type="entry name" value="INTERFERON ALPHA-INDUCIBLE PROTEIN 27"/>
    <property type="match status" value="1"/>
</dbReference>
<gene>
    <name evidence="7" type="ORF">B0T16DRAFT_389726</name>
</gene>
<keyword evidence="8" id="KW-1185">Reference proteome</keyword>
<evidence type="ECO:0000256" key="1">
    <source>
        <dbReference type="ARBA" id="ARBA00004141"/>
    </source>
</evidence>
<dbReference type="PANTHER" id="PTHR16932:SF18">
    <property type="entry name" value="INTERFERON, ALPHA-INDUCIBLE PROTEIN 27-LIKE 2"/>
    <property type="match status" value="1"/>
</dbReference>
<reference evidence="7" key="1">
    <citation type="submission" date="2023-06" db="EMBL/GenBank/DDBJ databases">
        <title>Genome-scale phylogeny and comparative genomics of the fungal order Sordariales.</title>
        <authorList>
            <consortium name="Lawrence Berkeley National Laboratory"/>
            <person name="Hensen N."/>
            <person name="Bonometti L."/>
            <person name="Westerberg I."/>
            <person name="Brannstrom I.O."/>
            <person name="Guillou S."/>
            <person name="Cros-Aarteil S."/>
            <person name="Calhoun S."/>
            <person name="Haridas S."/>
            <person name="Kuo A."/>
            <person name="Mondo S."/>
            <person name="Pangilinan J."/>
            <person name="Riley R."/>
            <person name="Labutti K."/>
            <person name="Andreopoulos B."/>
            <person name="Lipzen A."/>
            <person name="Chen C."/>
            <person name="Yanf M."/>
            <person name="Daum C."/>
            <person name="Ng V."/>
            <person name="Clum A."/>
            <person name="Steindorff A."/>
            <person name="Ohm R."/>
            <person name="Martin F."/>
            <person name="Silar P."/>
            <person name="Natvig D."/>
            <person name="Lalanne C."/>
            <person name="Gautier V."/>
            <person name="Ament-Velasquez S.L."/>
            <person name="Kruys A."/>
            <person name="Hutchinson M.I."/>
            <person name="Powell A.J."/>
            <person name="Barry K."/>
            <person name="Miller A.N."/>
            <person name="Grigoriev I.V."/>
            <person name="Debuchy R."/>
            <person name="Gladieux P."/>
            <person name="Thoren M.H."/>
            <person name="Johannesson H."/>
        </authorList>
    </citation>
    <scope>NUCLEOTIDE SEQUENCE</scope>
    <source>
        <strain evidence="7">SMH2532-1</strain>
    </source>
</reference>
<name>A0AA40CSD2_9PEZI</name>
<sequence>MDFATNLLHCLCIPVSQLPNTRHMGASATTEQKTIITEKPPLQPRPRAIAHPSPSDAEVEAMASKIIKILVTTEKSGKALAQSLNDAVQATGWTDWIAKRTLEGLEQTLKTSREKWGPALIEAYDKAVSASNEAFAELVQEVKDHPKEVAAGLLVTLLAIGVVAVLAPVVLEVLGFSAEGPVAESFAAWFQSTYRGYVPKGSLMSFLQRLGMTWRKSGGKILLAKF</sequence>
<dbReference type="Gene3D" id="6.10.110.10">
    <property type="match status" value="1"/>
</dbReference>
<comment type="subcellular location">
    <subcellularLocation>
        <location evidence="1">Membrane</location>
        <topology evidence="1">Multi-pass membrane protein</topology>
    </subcellularLocation>
</comment>
<keyword evidence="3 6" id="KW-0812">Transmembrane</keyword>
<accession>A0AA40CSD2</accession>
<evidence type="ECO:0000313" key="7">
    <source>
        <dbReference type="EMBL" id="KAK0649731.1"/>
    </source>
</evidence>
<evidence type="ECO:0000256" key="4">
    <source>
        <dbReference type="ARBA" id="ARBA00022989"/>
    </source>
</evidence>
<evidence type="ECO:0000313" key="8">
    <source>
        <dbReference type="Proteomes" id="UP001174936"/>
    </source>
</evidence>
<evidence type="ECO:0000256" key="3">
    <source>
        <dbReference type="ARBA" id="ARBA00022692"/>
    </source>
</evidence>
<comment type="caution">
    <text evidence="7">The sequence shown here is derived from an EMBL/GenBank/DDBJ whole genome shotgun (WGS) entry which is preliminary data.</text>
</comment>
<dbReference type="EMBL" id="JAULSV010000003">
    <property type="protein sequence ID" value="KAK0649731.1"/>
    <property type="molecule type" value="Genomic_DNA"/>
</dbReference>